<dbReference type="EMBL" id="KN840597">
    <property type="protein sequence ID" value="KIP03860.1"/>
    <property type="molecule type" value="Genomic_DNA"/>
</dbReference>
<dbReference type="InterPro" id="IPR002347">
    <property type="entry name" value="SDR_fam"/>
</dbReference>
<evidence type="ECO:0000313" key="4">
    <source>
        <dbReference type="Proteomes" id="UP000053257"/>
    </source>
</evidence>
<accession>A0A0C3S624</accession>
<keyword evidence="2" id="KW-0560">Oxidoreductase</keyword>
<dbReference type="HOGENOM" id="CLU_010194_1_0_1"/>
<gene>
    <name evidence="3" type="ORF">PHLGIDRAFT_222147</name>
</gene>
<evidence type="ECO:0000256" key="1">
    <source>
        <dbReference type="ARBA" id="ARBA00006484"/>
    </source>
</evidence>
<keyword evidence="4" id="KW-1185">Reference proteome</keyword>
<dbReference type="Pfam" id="PF13561">
    <property type="entry name" value="adh_short_C2"/>
    <property type="match status" value="1"/>
</dbReference>
<dbReference type="PANTHER" id="PTHR43639:SF1">
    <property type="entry name" value="SHORT-CHAIN DEHYDROGENASE_REDUCTASE FAMILY PROTEIN"/>
    <property type="match status" value="1"/>
</dbReference>
<protein>
    <submittedName>
        <fullName evidence="3">Uncharacterized protein</fullName>
    </submittedName>
</protein>
<dbReference type="Proteomes" id="UP000053257">
    <property type="component" value="Unassembled WGS sequence"/>
</dbReference>
<evidence type="ECO:0000313" key="3">
    <source>
        <dbReference type="EMBL" id="KIP03860.1"/>
    </source>
</evidence>
<evidence type="ECO:0000256" key="2">
    <source>
        <dbReference type="ARBA" id="ARBA00023002"/>
    </source>
</evidence>
<proteinExistence type="inferred from homology"/>
<dbReference type="FunFam" id="3.40.50.720:FF:000084">
    <property type="entry name" value="Short-chain dehydrogenase reductase"/>
    <property type="match status" value="1"/>
</dbReference>
<dbReference type="PANTHER" id="PTHR43639">
    <property type="entry name" value="OXIDOREDUCTASE, SHORT-CHAIN DEHYDROGENASE/REDUCTASE FAMILY (AFU_ORTHOLOGUE AFUA_5G02870)"/>
    <property type="match status" value="1"/>
</dbReference>
<dbReference type="PRINTS" id="PR00081">
    <property type="entry name" value="GDHRDH"/>
</dbReference>
<dbReference type="InterPro" id="IPR036291">
    <property type="entry name" value="NAD(P)-bd_dom_sf"/>
</dbReference>
<dbReference type="AlphaFoldDB" id="A0A0C3S624"/>
<comment type="similarity">
    <text evidence="1">Belongs to the short-chain dehydrogenases/reductases (SDR) family.</text>
</comment>
<organism evidence="3 4">
    <name type="scientific">Phlebiopsis gigantea (strain 11061_1 CR5-6)</name>
    <name type="common">White-rot fungus</name>
    <name type="synonym">Peniophora gigantea</name>
    <dbReference type="NCBI Taxonomy" id="745531"/>
    <lineage>
        <taxon>Eukaryota</taxon>
        <taxon>Fungi</taxon>
        <taxon>Dikarya</taxon>
        <taxon>Basidiomycota</taxon>
        <taxon>Agaricomycotina</taxon>
        <taxon>Agaricomycetes</taxon>
        <taxon>Polyporales</taxon>
        <taxon>Phanerochaetaceae</taxon>
        <taxon>Phlebiopsis</taxon>
    </lineage>
</organism>
<dbReference type="SUPFAM" id="SSF51735">
    <property type="entry name" value="NAD(P)-binding Rossmann-fold domains"/>
    <property type="match status" value="1"/>
</dbReference>
<reference evidence="3 4" key="1">
    <citation type="journal article" date="2014" name="PLoS Genet.">
        <title>Analysis of the Phlebiopsis gigantea genome, transcriptome and secretome provides insight into its pioneer colonization strategies of wood.</title>
        <authorList>
            <person name="Hori C."/>
            <person name="Ishida T."/>
            <person name="Igarashi K."/>
            <person name="Samejima M."/>
            <person name="Suzuki H."/>
            <person name="Master E."/>
            <person name="Ferreira P."/>
            <person name="Ruiz-Duenas F.J."/>
            <person name="Held B."/>
            <person name="Canessa P."/>
            <person name="Larrondo L.F."/>
            <person name="Schmoll M."/>
            <person name="Druzhinina I.S."/>
            <person name="Kubicek C.P."/>
            <person name="Gaskell J.A."/>
            <person name="Kersten P."/>
            <person name="St John F."/>
            <person name="Glasner J."/>
            <person name="Sabat G."/>
            <person name="Splinter BonDurant S."/>
            <person name="Syed K."/>
            <person name="Yadav J."/>
            <person name="Mgbeahuruike A.C."/>
            <person name="Kovalchuk A."/>
            <person name="Asiegbu F.O."/>
            <person name="Lackner G."/>
            <person name="Hoffmeister D."/>
            <person name="Rencoret J."/>
            <person name="Gutierrez A."/>
            <person name="Sun H."/>
            <person name="Lindquist E."/>
            <person name="Barry K."/>
            <person name="Riley R."/>
            <person name="Grigoriev I.V."/>
            <person name="Henrissat B."/>
            <person name="Kues U."/>
            <person name="Berka R.M."/>
            <person name="Martinez A.T."/>
            <person name="Covert S.F."/>
            <person name="Blanchette R.A."/>
            <person name="Cullen D."/>
        </authorList>
    </citation>
    <scope>NUCLEOTIDE SEQUENCE [LARGE SCALE GENOMIC DNA]</scope>
    <source>
        <strain evidence="3 4">11061_1 CR5-6</strain>
    </source>
</reference>
<sequence>MSSPLTGKVAIVTGASRGIGAGIAERFAADGATVVVNYNSSKSAADALVDKINREGPGKAVAVKADMSLLEEAVQLVEDTVKQHGRLDVLVLNAAIVIDGTLDAVTPAQFDASFLLNVKVPLFMAQAAARHMQAGGRIIFFSSGQARVSSVRPLFLLYTASKGAVEQTTRVLAKDLGARGVTVNTLAPGATDTDMFRTNAARYPGVDLAAQVAAMHPPGRIGRVDDIAPVAAFLAREEAGWINGQVIQVSGGYVV</sequence>
<dbReference type="PRINTS" id="PR00080">
    <property type="entry name" value="SDRFAMILY"/>
</dbReference>
<dbReference type="GO" id="GO:0016491">
    <property type="term" value="F:oxidoreductase activity"/>
    <property type="evidence" value="ECO:0007669"/>
    <property type="project" value="UniProtKB-KW"/>
</dbReference>
<dbReference type="OrthoDB" id="5327538at2759"/>
<name>A0A0C3S624_PHLG1</name>
<dbReference type="STRING" id="745531.A0A0C3S624"/>
<dbReference type="Gene3D" id="3.40.50.720">
    <property type="entry name" value="NAD(P)-binding Rossmann-like Domain"/>
    <property type="match status" value="1"/>
</dbReference>